<accession>A0A540MP13</accession>
<organism evidence="1 2">
    <name type="scientific">Malus baccata</name>
    <name type="common">Siberian crab apple</name>
    <name type="synonym">Pyrus baccata</name>
    <dbReference type="NCBI Taxonomy" id="106549"/>
    <lineage>
        <taxon>Eukaryota</taxon>
        <taxon>Viridiplantae</taxon>
        <taxon>Streptophyta</taxon>
        <taxon>Embryophyta</taxon>
        <taxon>Tracheophyta</taxon>
        <taxon>Spermatophyta</taxon>
        <taxon>Magnoliopsida</taxon>
        <taxon>eudicotyledons</taxon>
        <taxon>Gunneridae</taxon>
        <taxon>Pentapetalae</taxon>
        <taxon>rosids</taxon>
        <taxon>fabids</taxon>
        <taxon>Rosales</taxon>
        <taxon>Rosaceae</taxon>
        <taxon>Amygdaloideae</taxon>
        <taxon>Maleae</taxon>
        <taxon>Malus</taxon>
    </lineage>
</organism>
<evidence type="ECO:0000313" key="2">
    <source>
        <dbReference type="Proteomes" id="UP000315295"/>
    </source>
</evidence>
<evidence type="ECO:0000313" key="1">
    <source>
        <dbReference type="EMBL" id="TQE00505.1"/>
    </source>
</evidence>
<proteinExistence type="predicted"/>
<keyword evidence="2" id="KW-1185">Reference proteome</keyword>
<gene>
    <name evidence="1" type="ORF">C1H46_013861</name>
</gene>
<dbReference type="AlphaFoldDB" id="A0A540MP13"/>
<comment type="caution">
    <text evidence="1">The sequence shown here is derived from an EMBL/GenBank/DDBJ whole genome shotgun (WGS) entry which is preliminary data.</text>
</comment>
<dbReference type="EMBL" id="VIEB01000211">
    <property type="protein sequence ID" value="TQE00505.1"/>
    <property type="molecule type" value="Genomic_DNA"/>
</dbReference>
<dbReference type="Proteomes" id="UP000315295">
    <property type="component" value="Unassembled WGS sequence"/>
</dbReference>
<reference evidence="1 2" key="1">
    <citation type="journal article" date="2019" name="G3 (Bethesda)">
        <title>Sequencing of a Wild Apple (Malus baccata) Genome Unravels the Differences Between Cultivated and Wild Apple Species Regarding Disease Resistance and Cold Tolerance.</title>
        <authorList>
            <person name="Chen X."/>
        </authorList>
    </citation>
    <scope>NUCLEOTIDE SEQUENCE [LARGE SCALE GENOMIC DNA]</scope>
    <source>
        <strain evidence="2">cv. Shandingzi</strain>
        <tissue evidence="1">Leaves</tissue>
    </source>
</reference>
<protein>
    <submittedName>
        <fullName evidence="1">Uncharacterized protein</fullName>
    </submittedName>
</protein>
<sequence length="63" mass="6999">MGMRPLQQPNQPCYSILDGKVSCVSYSVSRLSRLFLSPIPTVALTRDREADVAPPKGRPRRVS</sequence>
<name>A0A540MP13_MALBA</name>